<dbReference type="EMBL" id="CAFAAP010000181">
    <property type="protein sequence ID" value="CAB4811364.1"/>
    <property type="molecule type" value="Genomic_DNA"/>
</dbReference>
<accession>A0A6J6YSX5</accession>
<proteinExistence type="predicted"/>
<sequence length="113" mass="12138">MPKRRYTDILLHPSRSGLFRSTLYLFKPVFTKYSQRFHAAFDPTSAIFAVKTGSAGISCVITSGAPCQVMRALPVGAGHPRASQIFENGVNTAYGVLSALRTVPGSTAYGEPT</sequence>
<protein>
    <submittedName>
        <fullName evidence="1">Unannotated protein</fullName>
    </submittedName>
</protein>
<gene>
    <name evidence="1" type="ORF">UFOPK3026_01135</name>
</gene>
<reference evidence="1" key="1">
    <citation type="submission" date="2020-05" db="EMBL/GenBank/DDBJ databases">
        <authorList>
            <person name="Chiriac C."/>
            <person name="Salcher M."/>
            <person name="Ghai R."/>
            <person name="Kavagutti S V."/>
        </authorList>
    </citation>
    <scope>NUCLEOTIDE SEQUENCE</scope>
</reference>
<organism evidence="1">
    <name type="scientific">freshwater metagenome</name>
    <dbReference type="NCBI Taxonomy" id="449393"/>
    <lineage>
        <taxon>unclassified sequences</taxon>
        <taxon>metagenomes</taxon>
        <taxon>ecological metagenomes</taxon>
    </lineage>
</organism>
<dbReference type="AlphaFoldDB" id="A0A6J6YSX5"/>
<evidence type="ECO:0000313" key="1">
    <source>
        <dbReference type="EMBL" id="CAB4811364.1"/>
    </source>
</evidence>
<name>A0A6J6YSX5_9ZZZZ</name>